<keyword evidence="2" id="KW-1185">Reference proteome</keyword>
<accession>A0A839ZDC6</accession>
<evidence type="ECO:0000313" key="1">
    <source>
        <dbReference type="EMBL" id="MBB3772744.1"/>
    </source>
</evidence>
<evidence type="ECO:0008006" key="3">
    <source>
        <dbReference type="Google" id="ProtNLM"/>
    </source>
</evidence>
<organism evidence="1 2">
    <name type="scientific">Ancylobacter tetraedralis</name>
    <dbReference type="NCBI Taxonomy" id="217068"/>
    <lineage>
        <taxon>Bacteria</taxon>
        <taxon>Pseudomonadati</taxon>
        <taxon>Pseudomonadota</taxon>
        <taxon>Alphaproteobacteria</taxon>
        <taxon>Hyphomicrobiales</taxon>
        <taxon>Xanthobacteraceae</taxon>
        <taxon>Ancylobacter</taxon>
    </lineage>
</organism>
<gene>
    <name evidence="1" type="ORF">FHS55_003365</name>
</gene>
<dbReference type="Proteomes" id="UP000533469">
    <property type="component" value="Unassembled WGS sequence"/>
</dbReference>
<name>A0A839ZDC6_9HYPH</name>
<dbReference type="EMBL" id="JACICD010000006">
    <property type="protein sequence ID" value="MBB3772744.1"/>
    <property type="molecule type" value="Genomic_DNA"/>
</dbReference>
<comment type="caution">
    <text evidence="1">The sequence shown here is derived from an EMBL/GenBank/DDBJ whole genome shotgun (WGS) entry which is preliminary data.</text>
</comment>
<protein>
    <recommendedName>
        <fullName evidence="3">Outer membrane protein beta-barrel domain-containing protein</fullName>
    </recommendedName>
</protein>
<dbReference type="RefSeq" id="WP_343056210.1">
    <property type="nucleotide sequence ID" value="NZ_JACICD010000006.1"/>
</dbReference>
<evidence type="ECO:0000313" key="2">
    <source>
        <dbReference type="Proteomes" id="UP000533469"/>
    </source>
</evidence>
<sequence>MFRLFRRGIALGAVMSPLVYAGITPVYGESNVLGVSIATQREPSDFDKNVSTVTGIGYTHTFDNNVVLDSSIHYFDLSGDGGWRLNSQAGLGYRHEFSNIFSIVGIASIGSRAQSNDVDFPYYSIHGSVDWKLTDVTTWSVVTYRYRNAFNADYDFVTPALGSALNFRLSTSSSISFNYLHEWENGKVADNLIGIAYQYHF</sequence>
<reference evidence="1 2" key="1">
    <citation type="submission" date="2020-08" db="EMBL/GenBank/DDBJ databases">
        <title>Genomic Encyclopedia of Type Strains, Phase IV (KMG-IV): sequencing the most valuable type-strain genomes for metagenomic binning, comparative biology and taxonomic classification.</title>
        <authorList>
            <person name="Goeker M."/>
        </authorList>
    </citation>
    <scope>NUCLEOTIDE SEQUENCE [LARGE SCALE GENOMIC DNA]</scope>
    <source>
        <strain evidence="1 2">DSM 5895</strain>
    </source>
</reference>
<proteinExistence type="predicted"/>
<dbReference type="AlphaFoldDB" id="A0A839ZDC6"/>